<name>A0A0K0EEH7_STRER</name>
<dbReference type="AlphaFoldDB" id="A0A0K0EEH7"/>
<reference evidence="2" key="1">
    <citation type="submission" date="2015-08" db="UniProtKB">
        <authorList>
            <consortium name="WormBaseParasite"/>
        </authorList>
    </citation>
    <scope>IDENTIFICATION</scope>
</reference>
<proteinExistence type="predicted"/>
<dbReference type="WBParaSite" id="TCONS_00007057.p1">
    <property type="protein sequence ID" value="TCONS_00007057.p1"/>
    <property type="gene ID" value="XLOC_005134"/>
</dbReference>
<organism evidence="2">
    <name type="scientific">Strongyloides stercoralis</name>
    <name type="common">Threadworm</name>
    <dbReference type="NCBI Taxonomy" id="6248"/>
    <lineage>
        <taxon>Eukaryota</taxon>
        <taxon>Metazoa</taxon>
        <taxon>Ecdysozoa</taxon>
        <taxon>Nematoda</taxon>
        <taxon>Chromadorea</taxon>
        <taxon>Rhabditida</taxon>
        <taxon>Tylenchina</taxon>
        <taxon>Panagrolaimomorpha</taxon>
        <taxon>Strongyloidoidea</taxon>
        <taxon>Strongyloididae</taxon>
        <taxon>Strongyloides</taxon>
    </lineage>
</organism>
<evidence type="ECO:0000313" key="2">
    <source>
        <dbReference type="WBParaSite" id="SSTP_0000788800.1"/>
    </source>
</evidence>
<keyword evidence="1" id="KW-1185">Reference proteome</keyword>
<evidence type="ECO:0000313" key="3">
    <source>
        <dbReference type="WBParaSite" id="TCONS_00007057.p1"/>
    </source>
</evidence>
<sequence>MSYHDRFHDSLKNLQLELTQLCFPPPEVIIHQSKVPDIDSLSIKYDFDVERFIVEDSEKRLKKIKDEKEAMLLKKLLVQNVNKNVSNSSILTKSDSNELKNFSNNLEKDEVIRQEVVTCKDPSNLLTDASSSQENLLLTSTNTNGFSSNTTFTTNTKKHLIDFSEFEIPNTVFDMVALKSIDDKAELEALLSTSSDFNEPLTLTKEDESNKNEVLGMEVVKPSIVLEVNNPTVDNRNDQHSQNLFQYPSMPSFAFNDFKTGQN</sequence>
<evidence type="ECO:0000313" key="1">
    <source>
        <dbReference type="Proteomes" id="UP000035681"/>
    </source>
</evidence>
<dbReference type="WBParaSite" id="SSTP_0000788800.1">
    <property type="protein sequence ID" value="SSTP_0000788800.1"/>
    <property type="gene ID" value="SSTP_0000788800"/>
</dbReference>
<accession>A0A0K0EEH7</accession>
<protein>
    <submittedName>
        <fullName evidence="2 3">Uncharacterized protein</fullName>
    </submittedName>
</protein>
<dbReference type="Proteomes" id="UP000035681">
    <property type="component" value="Unplaced"/>
</dbReference>